<dbReference type="Proteomes" id="UP000319908">
    <property type="component" value="Unassembled WGS sequence"/>
</dbReference>
<dbReference type="PANTHER" id="PTHR30093">
    <property type="entry name" value="GENERAL SECRETION PATHWAY PROTEIN G"/>
    <property type="match status" value="1"/>
</dbReference>
<dbReference type="SUPFAM" id="SSF54523">
    <property type="entry name" value="Pili subunits"/>
    <property type="match status" value="1"/>
</dbReference>
<dbReference type="InterPro" id="IPR027558">
    <property type="entry name" value="Pre_pil_HX9DG_C"/>
</dbReference>
<dbReference type="Gene3D" id="3.30.700.10">
    <property type="entry name" value="Glycoprotein, Type 4 Pilin"/>
    <property type="match status" value="1"/>
</dbReference>
<feature type="domain" description="DUF1559" evidence="1">
    <location>
        <begin position="37"/>
        <end position="374"/>
    </location>
</feature>
<evidence type="ECO:0000313" key="2">
    <source>
        <dbReference type="EMBL" id="TWU19618.1"/>
    </source>
</evidence>
<organism evidence="2 3">
    <name type="scientific">Allorhodopirellula heiligendammensis</name>
    <dbReference type="NCBI Taxonomy" id="2714739"/>
    <lineage>
        <taxon>Bacteria</taxon>
        <taxon>Pseudomonadati</taxon>
        <taxon>Planctomycetota</taxon>
        <taxon>Planctomycetia</taxon>
        <taxon>Pirellulales</taxon>
        <taxon>Pirellulaceae</taxon>
        <taxon>Allorhodopirellula</taxon>
    </lineage>
</organism>
<gene>
    <name evidence="2" type="ORF">Poly21_17930</name>
</gene>
<dbReference type="PROSITE" id="PS00409">
    <property type="entry name" value="PROKAR_NTER_METHYL"/>
    <property type="match status" value="1"/>
</dbReference>
<sequence>MVFQSQRRGRRGFTLVELLVVIAIIGVLVGLLLPAVQAAREAARRMSCSNNMKQLGLAVHNYHSAFNKLPVNGGGTDNKAGGQITSNSNNGNGRRISWLIPILPYIEQQALWQQISNPMDSDGDGTINFPAMGPRAWDRNYTPWMTDIGAYRCPSDPGRGLPAMGRSNYACSYGDGLHYGDAGPLSATGGFYHENQGRAIHSNASLRGFFVFRSAVNGMQGLGNGRSRPAMQFRDVTDGLSNTLMLAEMATHVDPRRTTTDAAVGPGFVPLGNDPGWAQTTGAKDPERPQFWDPSTDTIVEGLNSGYGRGFRWADAAYIYSVVTTILPPNGELVMPNRSDSAWTVAPPSSYHQGGVQVVMGDGAVKFITDSVDSGNQHAQVIWQNNKPGSPSPYGIWGAMGTRNGKEVVDLPF</sequence>
<dbReference type="Pfam" id="PF07596">
    <property type="entry name" value="SBP_bac_10"/>
    <property type="match status" value="1"/>
</dbReference>
<dbReference type="EMBL" id="SJPU01000001">
    <property type="protein sequence ID" value="TWU19618.1"/>
    <property type="molecule type" value="Genomic_DNA"/>
</dbReference>
<dbReference type="RefSeq" id="WP_146406392.1">
    <property type="nucleotide sequence ID" value="NZ_SJPU01000001.1"/>
</dbReference>
<dbReference type="NCBIfam" id="TIGR04294">
    <property type="entry name" value="pre_pil_HX9DG"/>
    <property type="match status" value="1"/>
</dbReference>
<dbReference type="AlphaFoldDB" id="A0A5C6C641"/>
<comment type="caution">
    <text evidence="2">The sequence shown here is derived from an EMBL/GenBank/DDBJ whole genome shotgun (WGS) entry which is preliminary data.</text>
</comment>
<protein>
    <recommendedName>
        <fullName evidence="1">DUF1559 domain-containing protein</fullName>
    </recommendedName>
</protein>
<evidence type="ECO:0000313" key="3">
    <source>
        <dbReference type="Proteomes" id="UP000319908"/>
    </source>
</evidence>
<accession>A0A5C6C641</accession>
<dbReference type="NCBIfam" id="TIGR02532">
    <property type="entry name" value="IV_pilin_GFxxxE"/>
    <property type="match status" value="1"/>
</dbReference>
<dbReference type="InterPro" id="IPR045584">
    <property type="entry name" value="Pilin-like"/>
</dbReference>
<dbReference type="InterPro" id="IPR011453">
    <property type="entry name" value="DUF1559"/>
</dbReference>
<dbReference type="PANTHER" id="PTHR30093:SF2">
    <property type="entry name" value="TYPE II SECRETION SYSTEM PROTEIN H"/>
    <property type="match status" value="1"/>
</dbReference>
<dbReference type="OrthoDB" id="241541at2"/>
<evidence type="ECO:0000259" key="1">
    <source>
        <dbReference type="Pfam" id="PF07596"/>
    </source>
</evidence>
<proteinExistence type="predicted"/>
<keyword evidence="3" id="KW-1185">Reference proteome</keyword>
<dbReference type="Pfam" id="PF07963">
    <property type="entry name" value="N_methyl"/>
    <property type="match status" value="1"/>
</dbReference>
<name>A0A5C6C641_9BACT</name>
<dbReference type="InterPro" id="IPR012902">
    <property type="entry name" value="N_methyl_site"/>
</dbReference>
<reference evidence="2 3" key="1">
    <citation type="journal article" date="2020" name="Antonie Van Leeuwenhoek">
        <title>Rhodopirellula heiligendammensis sp. nov., Rhodopirellula pilleata sp. nov., and Rhodopirellula solitaria sp. nov. isolated from natural or artificial marine surfaces in Northern Germany and California, USA, and emended description of the genus Rhodopirellula.</title>
        <authorList>
            <person name="Kallscheuer N."/>
            <person name="Wiegand S."/>
            <person name="Jogler M."/>
            <person name="Boedeker C."/>
            <person name="Peeters S.H."/>
            <person name="Rast P."/>
            <person name="Heuer A."/>
            <person name="Jetten M.S.M."/>
            <person name="Rohde M."/>
            <person name="Jogler C."/>
        </authorList>
    </citation>
    <scope>NUCLEOTIDE SEQUENCE [LARGE SCALE GENOMIC DNA]</scope>
    <source>
        <strain evidence="2 3">Poly21</strain>
    </source>
</reference>